<reference evidence="3" key="1">
    <citation type="submission" date="2016-10" db="EMBL/GenBank/DDBJ databases">
        <authorList>
            <person name="Varghese N."/>
            <person name="Submissions S."/>
        </authorList>
    </citation>
    <scope>NUCLEOTIDE SEQUENCE [LARGE SCALE GENOMIC DNA]</scope>
    <source>
        <strain evidence="3">LMG 26383,CCUG 61248,R- 45681</strain>
    </source>
</reference>
<feature type="compositionally biased region" description="Basic and acidic residues" evidence="1">
    <location>
        <begin position="65"/>
        <end position="74"/>
    </location>
</feature>
<gene>
    <name evidence="2" type="ORF">SAMN04515666_101876</name>
</gene>
<feature type="region of interest" description="Disordered" evidence="1">
    <location>
        <begin position="55"/>
        <end position="74"/>
    </location>
</feature>
<evidence type="ECO:0000313" key="3">
    <source>
        <dbReference type="Proteomes" id="UP000199664"/>
    </source>
</evidence>
<dbReference type="AlphaFoldDB" id="A0A1H7I612"/>
<evidence type="ECO:0000256" key="1">
    <source>
        <dbReference type="SAM" id="MobiDB-lite"/>
    </source>
</evidence>
<evidence type="ECO:0000313" key="2">
    <source>
        <dbReference type="EMBL" id="SEK57981.1"/>
    </source>
</evidence>
<dbReference type="EMBL" id="FOAN01000001">
    <property type="protein sequence ID" value="SEK57981.1"/>
    <property type="molecule type" value="Genomic_DNA"/>
</dbReference>
<keyword evidence="3" id="KW-1185">Reference proteome</keyword>
<organism evidence="2 3">
    <name type="scientific">Bosea lupini</name>
    <dbReference type="NCBI Taxonomy" id="1036779"/>
    <lineage>
        <taxon>Bacteria</taxon>
        <taxon>Pseudomonadati</taxon>
        <taxon>Pseudomonadota</taxon>
        <taxon>Alphaproteobacteria</taxon>
        <taxon>Hyphomicrobiales</taxon>
        <taxon>Boseaceae</taxon>
        <taxon>Bosea</taxon>
    </lineage>
</organism>
<dbReference type="STRING" id="1036779.SAMN04515666_101876"/>
<dbReference type="Proteomes" id="UP000199664">
    <property type="component" value="Unassembled WGS sequence"/>
</dbReference>
<sequence length="74" mass="7916">MMFQLFEAIAGRVSDQAADYASAQARIVARTLTQAANPWGFALVGIAASPPPVALDEPDACSAKARNDQRVRRN</sequence>
<protein>
    <submittedName>
        <fullName evidence="2">Uncharacterized protein</fullName>
    </submittedName>
</protein>
<name>A0A1H7I612_9HYPH</name>
<proteinExistence type="predicted"/>
<accession>A0A1H7I612</accession>